<comment type="caution">
    <text evidence="2">The sequence shown here is derived from an EMBL/GenBank/DDBJ whole genome shotgun (WGS) entry which is preliminary data.</text>
</comment>
<keyword evidence="1" id="KW-0812">Transmembrane</keyword>
<organism evidence="2 3">
    <name type="scientific">Candidatus Dojkabacteria bacterium</name>
    <dbReference type="NCBI Taxonomy" id="2099670"/>
    <lineage>
        <taxon>Bacteria</taxon>
        <taxon>Candidatus Dojkabacteria</taxon>
    </lineage>
</organism>
<keyword evidence="1" id="KW-1133">Transmembrane helix</keyword>
<evidence type="ECO:0000256" key="1">
    <source>
        <dbReference type="SAM" id="Phobius"/>
    </source>
</evidence>
<keyword evidence="1" id="KW-0472">Membrane</keyword>
<proteinExistence type="predicted"/>
<feature type="transmembrane region" description="Helical" evidence="1">
    <location>
        <begin position="173"/>
        <end position="191"/>
    </location>
</feature>
<feature type="transmembrane region" description="Helical" evidence="1">
    <location>
        <begin position="120"/>
        <end position="140"/>
    </location>
</feature>
<name>A0A847VCL4_9BACT</name>
<evidence type="ECO:0000313" key="3">
    <source>
        <dbReference type="Proteomes" id="UP000564033"/>
    </source>
</evidence>
<feature type="transmembrane region" description="Helical" evidence="1">
    <location>
        <begin position="147"/>
        <end position="167"/>
    </location>
</feature>
<feature type="transmembrane region" description="Helical" evidence="1">
    <location>
        <begin position="343"/>
        <end position="368"/>
    </location>
</feature>
<dbReference type="PANTHER" id="PTHR41771">
    <property type="entry name" value="MEMBRANE PROTEIN-RELATED"/>
    <property type="match status" value="1"/>
</dbReference>
<sequence length="373" mass="41605">MKYIKVVLLLLCVSIVGYSFLSLNNRIHAQEEIQTTDEETLWGKIVEVVEEGKKEFNNEKQLYQKLKVLVTKGSLSGEEIEIENGALPSSEVIKYHKGDRIIISHTFDEENNSEFFIVDFVRTKGLLILFLLFVLFTSLVGSKQGILSLLSMLISFVIILTFILPNIQSGKDPILISIIASIFIIPITFYLSHGFEKKVTVSIIGTIIALIITGILSHIFVKATYLLGTATEEILLLQTITNTQYNLKGLLLAGIIIGTLGVLDDVTVSQTSIVYQLYNLRKDLSTSQLFRESIKIGKDHIASMVNTLILVYTGASMPLLLLFMSSARPFEEVINMELISTEIVRTLVGSIGLILAVPITTYLACIWIKKERV</sequence>
<dbReference type="InterPro" id="IPR012507">
    <property type="entry name" value="YibE_F"/>
</dbReference>
<dbReference type="PANTHER" id="PTHR41771:SF1">
    <property type="entry name" value="MEMBRANE PROTEIN"/>
    <property type="match status" value="1"/>
</dbReference>
<dbReference type="EMBL" id="JAAZIL010000012">
    <property type="protein sequence ID" value="NLZ24221.1"/>
    <property type="molecule type" value="Genomic_DNA"/>
</dbReference>
<feature type="transmembrane region" description="Helical" evidence="1">
    <location>
        <begin position="301"/>
        <end position="323"/>
    </location>
</feature>
<gene>
    <name evidence="2" type="ORF">GX888_00515</name>
</gene>
<dbReference type="AlphaFoldDB" id="A0A847VCL4"/>
<evidence type="ECO:0000313" key="2">
    <source>
        <dbReference type="EMBL" id="NLZ24221.1"/>
    </source>
</evidence>
<dbReference type="Pfam" id="PF07907">
    <property type="entry name" value="YibE_F"/>
    <property type="match status" value="1"/>
</dbReference>
<reference evidence="2 3" key="1">
    <citation type="journal article" date="2020" name="Biotechnol. Biofuels">
        <title>New insights from the biogas microbiome by comprehensive genome-resolved metagenomics of nearly 1600 species originating from multiple anaerobic digesters.</title>
        <authorList>
            <person name="Campanaro S."/>
            <person name="Treu L."/>
            <person name="Rodriguez-R L.M."/>
            <person name="Kovalovszki A."/>
            <person name="Ziels R.M."/>
            <person name="Maus I."/>
            <person name="Zhu X."/>
            <person name="Kougias P.G."/>
            <person name="Basile A."/>
            <person name="Luo G."/>
            <person name="Schluter A."/>
            <person name="Konstantinidis K.T."/>
            <person name="Angelidaki I."/>
        </authorList>
    </citation>
    <scope>NUCLEOTIDE SEQUENCE [LARGE SCALE GENOMIC DNA]</scope>
    <source>
        <strain evidence="2">AS19jrsBPTG_9</strain>
    </source>
</reference>
<dbReference type="Proteomes" id="UP000564033">
    <property type="component" value="Unassembled WGS sequence"/>
</dbReference>
<protein>
    <submittedName>
        <fullName evidence="2">YibE/F family protein</fullName>
    </submittedName>
</protein>
<accession>A0A847VCL4</accession>
<feature type="transmembrane region" description="Helical" evidence="1">
    <location>
        <begin position="203"/>
        <end position="225"/>
    </location>
</feature>